<name>A0A1T4MDM5_9FIRM</name>
<comment type="similarity">
    <text evidence="2">Belongs to the autoinducer-2 exporter (AI-2E) (TC 2.A.86) family.</text>
</comment>
<dbReference type="EMBL" id="FUWM01000010">
    <property type="protein sequence ID" value="SJZ64957.1"/>
    <property type="molecule type" value="Genomic_DNA"/>
</dbReference>
<protein>
    <submittedName>
        <fullName evidence="7">Sporulation integral membrane protein YtvI</fullName>
    </submittedName>
</protein>
<evidence type="ECO:0000256" key="6">
    <source>
        <dbReference type="SAM" id="Phobius"/>
    </source>
</evidence>
<comment type="subcellular location">
    <subcellularLocation>
        <location evidence="1">Membrane</location>
        <topology evidence="1">Multi-pass membrane protein</topology>
    </subcellularLocation>
</comment>
<keyword evidence="5 6" id="KW-0472">Membrane</keyword>
<reference evidence="8" key="1">
    <citation type="submission" date="2017-02" db="EMBL/GenBank/DDBJ databases">
        <authorList>
            <person name="Varghese N."/>
            <person name="Submissions S."/>
        </authorList>
    </citation>
    <scope>NUCLEOTIDE SEQUENCE [LARGE SCALE GENOMIC DNA]</scope>
    <source>
        <strain evidence="8">ATCC BAA-73</strain>
    </source>
</reference>
<gene>
    <name evidence="7" type="ORF">SAMN02745118_01453</name>
</gene>
<dbReference type="InterPro" id="IPR014227">
    <property type="entry name" value="YtvI-like"/>
</dbReference>
<dbReference type="GO" id="GO:0016020">
    <property type="term" value="C:membrane"/>
    <property type="evidence" value="ECO:0007669"/>
    <property type="project" value="UniProtKB-SubCell"/>
</dbReference>
<dbReference type="Proteomes" id="UP000190625">
    <property type="component" value="Unassembled WGS sequence"/>
</dbReference>
<keyword evidence="3 6" id="KW-0812">Transmembrane</keyword>
<dbReference type="PANTHER" id="PTHR21716:SF68">
    <property type="entry name" value="TRANSPORT PROTEIN YTVI-RELATED"/>
    <property type="match status" value="1"/>
</dbReference>
<evidence type="ECO:0000256" key="2">
    <source>
        <dbReference type="ARBA" id="ARBA00009773"/>
    </source>
</evidence>
<accession>A0A1T4MDM5</accession>
<evidence type="ECO:0000256" key="4">
    <source>
        <dbReference type="ARBA" id="ARBA00022989"/>
    </source>
</evidence>
<evidence type="ECO:0000256" key="5">
    <source>
        <dbReference type="ARBA" id="ARBA00023136"/>
    </source>
</evidence>
<feature type="transmembrane region" description="Helical" evidence="6">
    <location>
        <begin position="61"/>
        <end position="85"/>
    </location>
</feature>
<keyword evidence="8" id="KW-1185">Reference proteome</keyword>
<dbReference type="AlphaFoldDB" id="A0A1T4MDM5"/>
<dbReference type="Pfam" id="PF01594">
    <property type="entry name" value="AI-2E_transport"/>
    <property type="match status" value="1"/>
</dbReference>
<feature type="transmembrane region" description="Helical" evidence="6">
    <location>
        <begin position="219"/>
        <end position="247"/>
    </location>
</feature>
<feature type="transmembrane region" description="Helical" evidence="6">
    <location>
        <begin position="7"/>
        <end position="26"/>
    </location>
</feature>
<dbReference type="InterPro" id="IPR002549">
    <property type="entry name" value="AI-2E-like"/>
</dbReference>
<evidence type="ECO:0000256" key="3">
    <source>
        <dbReference type="ARBA" id="ARBA00022692"/>
    </source>
</evidence>
<evidence type="ECO:0000256" key="1">
    <source>
        <dbReference type="ARBA" id="ARBA00004141"/>
    </source>
</evidence>
<keyword evidence="4 6" id="KW-1133">Transmembrane helix</keyword>
<dbReference type="RefSeq" id="WP_078809927.1">
    <property type="nucleotide sequence ID" value="NZ_FUWM01000010.1"/>
</dbReference>
<evidence type="ECO:0000313" key="8">
    <source>
        <dbReference type="Proteomes" id="UP000190625"/>
    </source>
</evidence>
<feature type="transmembrane region" description="Helical" evidence="6">
    <location>
        <begin position="267"/>
        <end position="292"/>
    </location>
</feature>
<dbReference type="NCBIfam" id="TIGR02872">
    <property type="entry name" value="spore_ytvI"/>
    <property type="match status" value="1"/>
</dbReference>
<organism evidence="7 8">
    <name type="scientific">Selenihalanaerobacter shriftii</name>
    <dbReference type="NCBI Taxonomy" id="142842"/>
    <lineage>
        <taxon>Bacteria</taxon>
        <taxon>Bacillati</taxon>
        <taxon>Bacillota</taxon>
        <taxon>Clostridia</taxon>
        <taxon>Halanaerobiales</taxon>
        <taxon>Halobacteroidaceae</taxon>
        <taxon>Selenihalanaerobacter</taxon>
    </lineage>
</organism>
<proteinExistence type="inferred from homology"/>
<dbReference type="GO" id="GO:0055085">
    <property type="term" value="P:transmembrane transport"/>
    <property type="evidence" value="ECO:0007669"/>
    <property type="project" value="TreeGrafter"/>
</dbReference>
<dbReference type="STRING" id="142842.SAMN02745118_01453"/>
<evidence type="ECO:0000313" key="7">
    <source>
        <dbReference type="EMBL" id="SJZ64957.1"/>
    </source>
</evidence>
<dbReference type="OrthoDB" id="9774361at2"/>
<sequence>MKPVYKLGLVILGVVLLSVIFFKYILVYLLPFVIAFIITSLIEPIIKLLQTKFKLSRGIAVAICLGIILIIIILVTTIFFSRLFIELNRLANNIPEFKVLGEKMDWVVEQNQNLSKILTELKLPPTVKDVITHNLQELYQQLREVIRIGVTSFLNLLKGLPRLITVLLISLISTFFISRDRELINEAFLKVIPNAWQQKTRKLEAEIMDAAVGFIRAELILISITTILSISGLLILGSDYAITLGLLAGILDLIPVIGPSLVFGPLVIYSLIIGQSSFGIALLVLYTLIAIVRQLTEAKIIGKNIGLHPLATLISMYVGVQLLGISGFFIGPAVLIVVKAIARAGFISILIE</sequence>
<dbReference type="PANTHER" id="PTHR21716">
    <property type="entry name" value="TRANSMEMBRANE PROTEIN"/>
    <property type="match status" value="1"/>
</dbReference>